<dbReference type="GO" id="GO:0005730">
    <property type="term" value="C:nucleolus"/>
    <property type="evidence" value="ECO:0007669"/>
    <property type="project" value="UniProtKB-SubCell"/>
</dbReference>
<reference evidence="6" key="1">
    <citation type="submission" date="2025-08" db="UniProtKB">
        <authorList>
            <consortium name="RefSeq"/>
        </authorList>
    </citation>
    <scope>IDENTIFICATION</scope>
</reference>
<dbReference type="RefSeq" id="XP_012696316.2">
    <property type="nucleotide sequence ID" value="XM_012840862.2"/>
</dbReference>
<protein>
    <submittedName>
        <fullName evidence="6">Protein FAM207A isoform X1</fullName>
    </submittedName>
</protein>
<proteinExistence type="inferred from homology"/>
<name>A0A6P3WE72_CLUHA</name>
<evidence type="ECO:0000256" key="1">
    <source>
        <dbReference type="ARBA" id="ARBA00004604"/>
    </source>
</evidence>
<dbReference type="InterPro" id="IPR028160">
    <property type="entry name" value="Slx9-like"/>
</dbReference>
<evidence type="ECO:0000313" key="6">
    <source>
        <dbReference type="RefSeq" id="XP_012696316.2"/>
    </source>
</evidence>
<dbReference type="GO" id="GO:0000462">
    <property type="term" value="P:maturation of SSU-rRNA from tricistronic rRNA transcript (SSU-rRNA, 5.8S rRNA, LSU-rRNA)"/>
    <property type="evidence" value="ECO:0007669"/>
    <property type="project" value="InterPro"/>
</dbReference>
<organism evidence="5 6">
    <name type="scientific">Clupea harengus</name>
    <name type="common">Atlantic herring</name>
    <dbReference type="NCBI Taxonomy" id="7950"/>
    <lineage>
        <taxon>Eukaryota</taxon>
        <taxon>Metazoa</taxon>
        <taxon>Chordata</taxon>
        <taxon>Craniata</taxon>
        <taxon>Vertebrata</taxon>
        <taxon>Euteleostomi</taxon>
        <taxon>Actinopterygii</taxon>
        <taxon>Neopterygii</taxon>
        <taxon>Teleostei</taxon>
        <taxon>Clupei</taxon>
        <taxon>Clupeiformes</taxon>
        <taxon>Clupeoidei</taxon>
        <taxon>Clupeidae</taxon>
        <taxon>Clupea</taxon>
    </lineage>
</organism>
<keyword evidence="3" id="KW-0539">Nucleus</keyword>
<dbReference type="Pfam" id="PF15341">
    <property type="entry name" value="SLX9"/>
    <property type="match status" value="1"/>
</dbReference>
<dbReference type="GeneID" id="105911954"/>
<dbReference type="Proteomes" id="UP000515152">
    <property type="component" value="Chromosome 21"/>
</dbReference>
<feature type="compositionally biased region" description="Basic and acidic residues" evidence="4">
    <location>
        <begin position="104"/>
        <end position="119"/>
    </location>
</feature>
<dbReference type="AlphaFoldDB" id="A0A6P3WE72"/>
<dbReference type="OrthoDB" id="18703at2759"/>
<accession>A0A6P3WE72</accession>
<evidence type="ECO:0000256" key="2">
    <source>
        <dbReference type="ARBA" id="ARBA00011022"/>
    </source>
</evidence>
<comment type="subcellular location">
    <subcellularLocation>
        <location evidence="1">Nucleus</location>
        <location evidence="1">Nucleolus</location>
    </subcellularLocation>
</comment>
<dbReference type="KEGG" id="char:105911954"/>
<comment type="similarity">
    <text evidence="2">Belongs to the SLX9 family.</text>
</comment>
<dbReference type="CTD" id="85395"/>
<evidence type="ECO:0000313" key="5">
    <source>
        <dbReference type="Proteomes" id="UP000515152"/>
    </source>
</evidence>
<dbReference type="GO" id="GO:0030686">
    <property type="term" value="C:90S preribosome"/>
    <property type="evidence" value="ECO:0007669"/>
    <property type="project" value="InterPro"/>
</dbReference>
<gene>
    <name evidence="6" type="primary">slx9</name>
</gene>
<keyword evidence="5" id="KW-1185">Reference proteome</keyword>
<feature type="region of interest" description="Disordered" evidence="4">
    <location>
        <begin position="92"/>
        <end position="119"/>
    </location>
</feature>
<dbReference type="GO" id="GO:0030688">
    <property type="term" value="C:preribosome, small subunit precursor"/>
    <property type="evidence" value="ECO:0007669"/>
    <property type="project" value="InterPro"/>
</dbReference>
<dbReference type="PANTHER" id="PTHR31109">
    <property type="entry name" value="PROTEIN FAM207A"/>
    <property type="match status" value="1"/>
</dbReference>
<evidence type="ECO:0000256" key="3">
    <source>
        <dbReference type="ARBA" id="ARBA00023242"/>
    </source>
</evidence>
<dbReference type="PANTHER" id="PTHR31109:SF2">
    <property type="entry name" value="RIBOSOME BIOGENESIS PROTEIN SLX9 HOMOLOG"/>
    <property type="match status" value="1"/>
</dbReference>
<sequence length="241" mass="26737">MVGKIKRIRQKLHQDAVKVDRSQSGIEKALPAEVKGLALPGIIKAFDLNQRTNKSDNTKEGTLKSSFPAGIFAGTKIAPEALVQTLKYDEPPVSTTPAIQPAGHGEKKQQSKKEKMKERRERWLNKISAIKVAKEQQVALVRRKATPVVGDMRTLVDALPELSQLTAKPSAATRTKAKAQVKKRPGSVNLSKMKPAQKRKLVETEMAWFSQALKNPTLKSNPLAAITDHLRKRLKQEEEQS</sequence>
<evidence type="ECO:0000256" key="4">
    <source>
        <dbReference type="SAM" id="MobiDB-lite"/>
    </source>
</evidence>